<gene>
    <name evidence="1" type="ORF">PGLA1383_LOCUS610</name>
</gene>
<evidence type="ECO:0000313" key="1">
    <source>
        <dbReference type="EMBL" id="CAE8581588.1"/>
    </source>
</evidence>
<dbReference type="SUPFAM" id="SSF53335">
    <property type="entry name" value="S-adenosyl-L-methionine-dependent methyltransferases"/>
    <property type="match status" value="1"/>
</dbReference>
<dbReference type="OrthoDB" id="431025at2759"/>
<proteinExistence type="predicted"/>
<dbReference type="EMBL" id="CAJNNV010000140">
    <property type="protein sequence ID" value="CAE8581588.1"/>
    <property type="molecule type" value="Genomic_DNA"/>
</dbReference>
<sequence>PAALRCRVTSGGSASRWQAGRDVHVVIIAAWGAALASRRQRRRGIALAARGGEDSALVDPARTVREWVPEEVDDYRVVPVCMTLRPPFPCGRSEICALVVSDAEDESGNDIMWQPPAGSSAQQAISAMRDAFGVLGVWPAAWVAAERVLSICRARQTRRGPPLRILEIGCGSGLPSLCALATGAEVVATDLEELPLKLLQAAATGQRLPGRLETRQVDVLLAASKDRRSRQCPSSGEAFDVIVCSDCLYKHDVARAIGLLLGQALLRRPGTLVVVTDANRRGRQEFLDTLASTIGLGVGDSVLPHFETVAVPDWAADGARDPFSGTETSEVGLLKLY</sequence>
<name>A0A813D079_POLGL</name>
<evidence type="ECO:0000313" key="2">
    <source>
        <dbReference type="Proteomes" id="UP000654075"/>
    </source>
</evidence>
<dbReference type="PANTHER" id="PTHR14614">
    <property type="entry name" value="HEPATOCELLULAR CARCINOMA-ASSOCIATED ANTIGEN"/>
    <property type="match status" value="1"/>
</dbReference>
<dbReference type="Pfam" id="PF10294">
    <property type="entry name" value="Methyltransf_16"/>
    <property type="match status" value="1"/>
</dbReference>
<protein>
    <recommendedName>
        <fullName evidence="3">Calmodulin-lysine N-methyltransferase</fullName>
    </recommendedName>
</protein>
<keyword evidence="2" id="KW-1185">Reference proteome</keyword>
<dbReference type="AlphaFoldDB" id="A0A813D079"/>
<organism evidence="1 2">
    <name type="scientific">Polarella glacialis</name>
    <name type="common">Dinoflagellate</name>
    <dbReference type="NCBI Taxonomy" id="89957"/>
    <lineage>
        <taxon>Eukaryota</taxon>
        <taxon>Sar</taxon>
        <taxon>Alveolata</taxon>
        <taxon>Dinophyceae</taxon>
        <taxon>Suessiales</taxon>
        <taxon>Suessiaceae</taxon>
        <taxon>Polarella</taxon>
    </lineage>
</organism>
<dbReference type="CDD" id="cd02440">
    <property type="entry name" value="AdoMet_MTases"/>
    <property type="match status" value="1"/>
</dbReference>
<dbReference type="InterPro" id="IPR019410">
    <property type="entry name" value="Methyltransf_16"/>
</dbReference>
<dbReference type="PANTHER" id="PTHR14614:SF163">
    <property type="entry name" value="METHYLTRANSFERASE SMALL DOMAIN-CONTAINING PROTEIN"/>
    <property type="match status" value="1"/>
</dbReference>
<feature type="non-terminal residue" evidence="1">
    <location>
        <position position="1"/>
    </location>
</feature>
<dbReference type="Proteomes" id="UP000654075">
    <property type="component" value="Unassembled WGS sequence"/>
</dbReference>
<accession>A0A813D079</accession>
<reference evidence="1" key="1">
    <citation type="submission" date="2021-02" db="EMBL/GenBank/DDBJ databases">
        <authorList>
            <person name="Dougan E. K."/>
            <person name="Rhodes N."/>
            <person name="Thang M."/>
            <person name="Chan C."/>
        </authorList>
    </citation>
    <scope>NUCLEOTIDE SEQUENCE</scope>
</reference>
<comment type="caution">
    <text evidence="1">The sequence shown here is derived from an EMBL/GenBank/DDBJ whole genome shotgun (WGS) entry which is preliminary data.</text>
</comment>
<dbReference type="InterPro" id="IPR029063">
    <property type="entry name" value="SAM-dependent_MTases_sf"/>
</dbReference>
<evidence type="ECO:0008006" key="3">
    <source>
        <dbReference type="Google" id="ProtNLM"/>
    </source>
</evidence>
<dbReference type="Gene3D" id="3.40.50.150">
    <property type="entry name" value="Vaccinia Virus protein VP39"/>
    <property type="match status" value="1"/>
</dbReference>